<proteinExistence type="predicted"/>
<name>A0A0A9BEN1_ARUDO</name>
<dbReference type="EMBL" id="GBRH01238220">
    <property type="protein sequence ID" value="JAD59675.1"/>
    <property type="molecule type" value="Transcribed_RNA"/>
</dbReference>
<accession>A0A0A9BEN1</accession>
<dbReference type="AlphaFoldDB" id="A0A0A9BEN1"/>
<evidence type="ECO:0000313" key="1">
    <source>
        <dbReference type="EMBL" id="JAD59675.1"/>
    </source>
</evidence>
<organism evidence="1">
    <name type="scientific">Arundo donax</name>
    <name type="common">Giant reed</name>
    <name type="synonym">Donax arundinaceus</name>
    <dbReference type="NCBI Taxonomy" id="35708"/>
    <lineage>
        <taxon>Eukaryota</taxon>
        <taxon>Viridiplantae</taxon>
        <taxon>Streptophyta</taxon>
        <taxon>Embryophyta</taxon>
        <taxon>Tracheophyta</taxon>
        <taxon>Spermatophyta</taxon>
        <taxon>Magnoliopsida</taxon>
        <taxon>Liliopsida</taxon>
        <taxon>Poales</taxon>
        <taxon>Poaceae</taxon>
        <taxon>PACMAD clade</taxon>
        <taxon>Arundinoideae</taxon>
        <taxon>Arundineae</taxon>
        <taxon>Arundo</taxon>
    </lineage>
</organism>
<reference evidence="1" key="2">
    <citation type="journal article" date="2015" name="Data Brief">
        <title>Shoot transcriptome of the giant reed, Arundo donax.</title>
        <authorList>
            <person name="Barrero R.A."/>
            <person name="Guerrero F.D."/>
            <person name="Moolhuijzen P."/>
            <person name="Goolsby J.A."/>
            <person name="Tidwell J."/>
            <person name="Bellgard S.E."/>
            <person name="Bellgard M.I."/>
        </authorList>
    </citation>
    <scope>NUCLEOTIDE SEQUENCE</scope>
    <source>
        <tissue evidence="1">Shoot tissue taken approximately 20 cm above the soil surface</tissue>
    </source>
</reference>
<sequence length="54" mass="6180">MHTLPTLHSFAQSKQRSLLYMQPLLITVHIHSICMSLQSNYRCSPLLNIVISVD</sequence>
<reference evidence="1" key="1">
    <citation type="submission" date="2014-09" db="EMBL/GenBank/DDBJ databases">
        <authorList>
            <person name="Magalhaes I.L.F."/>
            <person name="Oliveira U."/>
            <person name="Santos F.R."/>
            <person name="Vidigal T.H.D.A."/>
            <person name="Brescovit A.D."/>
            <person name="Santos A.J."/>
        </authorList>
    </citation>
    <scope>NUCLEOTIDE SEQUENCE</scope>
    <source>
        <tissue evidence="1">Shoot tissue taken approximately 20 cm above the soil surface</tissue>
    </source>
</reference>
<protein>
    <submittedName>
        <fullName evidence="1">Uncharacterized protein</fullName>
    </submittedName>
</protein>